<accession>A0ABQ9JVX2</accession>
<keyword evidence="2" id="KW-1185">Reference proteome</keyword>
<comment type="caution">
    <text evidence="1">The sequence shown here is derived from an EMBL/GenBank/DDBJ whole genome shotgun (WGS) entry which is preliminary data.</text>
</comment>
<reference evidence="1" key="1">
    <citation type="journal article" date="2023" name="Insect Mol. Biol.">
        <title>Genome sequencing provides insights into the evolution of gene families encoding plant cell wall-degrading enzymes in longhorned beetles.</title>
        <authorList>
            <person name="Shin N.R."/>
            <person name="Okamura Y."/>
            <person name="Kirsch R."/>
            <person name="Pauchet Y."/>
        </authorList>
    </citation>
    <scope>NUCLEOTIDE SEQUENCE</scope>
    <source>
        <strain evidence="1">MMC_N1</strain>
    </source>
</reference>
<dbReference type="Proteomes" id="UP001162164">
    <property type="component" value="Unassembled WGS sequence"/>
</dbReference>
<protein>
    <submittedName>
        <fullName evidence="1">Uncharacterized protein</fullName>
    </submittedName>
</protein>
<name>A0ABQ9JVX2_9CUCU</name>
<gene>
    <name evidence="1" type="ORF">NQ317_005109</name>
</gene>
<evidence type="ECO:0000313" key="1">
    <source>
        <dbReference type="EMBL" id="KAJ8982473.1"/>
    </source>
</evidence>
<evidence type="ECO:0000313" key="2">
    <source>
        <dbReference type="Proteomes" id="UP001162164"/>
    </source>
</evidence>
<organism evidence="1 2">
    <name type="scientific">Molorchus minor</name>
    <dbReference type="NCBI Taxonomy" id="1323400"/>
    <lineage>
        <taxon>Eukaryota</taxon>
        <taxon>Metazoa</taxon>
        <taxon>Ecdysozoa</taxon>
        <taxon>Arthropoda</taxon>
        <taxon>Hexapoda</taxon>
        <taxon>Insecta</taxon>
        <taxon>Pterygota</taxon>
        <taxon>Neoptera</taxon>
        <taxon>Endopterygota</taxon>
        <taxon>Coleoptera</taxon>
        <taxon>Polyphaga</taxon>
        <taxon>Cucujiformia</taxon>
        <taxon>Chrysomeloidea</taxon>
        <taxon>Cerambycidae</taxon>
        <taxon>Lamiinae</taxon>
        <taxon>Monochamini</taxon>
        <taxon>Molorchus</taxon>
    </lineage>
</organism>
<sequence length="77" mass="8968">MKQKLAMLESKLRKKDQPENIPKDELTEKANDIYHASAEMQVSTLNNMEQQANICKKLKLTFVVKTKQFIMMSKKIP</sequence>
<proteinExistence type="predicted"/>
<dbReference type="EMBL" id="JAPWTJ010000121">
    <property type="protein sequence ID" value="KAJ8982473.1"/>
    <property type="molecule type" value="Genomic_DNA"/>
</dbReference>